<accession>A0A090SFZ7</accession>
<gene>
    <name evidence="5" type="ORF">JCM19235_6965</name>
</gene>
<feature type="domain" description="LysR substrate-binding" evidence="4">
    <location>
        <begin position="4"/>
        <end position="162"/>
    </location>
</feature>
<keyword evidence="6" id="KW-1185">Reference proteome</keyword>
<comment type="caution">
    <text evidence="5">The sequence shown here is derived from an EMBL/GenBank/DDBJ whole genome shotgun (WGS) entry which is preliminary data.</text>
</comment>
<evidence type="ECO:0000259" key="4">
    <source>
        <dbReference type="Pfam" id="PF03466"/>
    </source>
</evidence>
<dbReference type="Pfam" id="PF03466">
    <property type="entry name" value="LysR_substrate"/>
    <property type="match status" value="1"/>
</dbReference>
<dbReference type="PANTHER" id="PTHR30126:SF91">
    <property type="entry name" value="LYSR FAMILY TRANSCRIPTIONAL REGULATOR"/>
    <property type="match status" value="1"/>
</dbReference>
<dbReference type="STRING" id="990268.JCM19235_6965"/>
<reference evidence="5 6" key="1">
    <citation type="submission" date="2014-09" db="EMBL/GenBank/DDBJ databases">
        <title>Vibrio maritimus JCM 19235. (C45) whole genome shotgun sequence.</title>
        <authorList>
            <person name="Sawabe T."/>
            <person name="Meirelles P."/>
            <person name="Nakanishi M."/>
            <person name="Sayaka M."/>
            <person name="Hattori M."/>
            <person name="Ohkuma M."/>
        </authorList>
    </citation>
    <scope>NUCLEOTIDE SEQUENCE [LARGE SCALE GENOMIC DNA]</scope>
    <source>
        <strain evidence="6">JCM19235</strain>
    </source>
</reference>
<dbReference type="AlphaFoldDB" id="A0A090SFZ7"/>
<dbReference type="InterPro" id="IPR005119">
    <property type="entry name" value="LysR_subst-bd"/>
</dbReference>
<dbReference type="Gene3D" id="3.40.190.290">
    <property type="match status" value="1"/>
</dbReference>
<name>A0A090SFZ7_9VIBR</name>
<organism evidence="5 6">
    <name type="scientific">Vibrio maritimus</name>
    <dbReference type="NCBI Taxonomy" id="990268"/>
    <lineage>
        <taxon>Bacteria</taxon>
        <taxon>Pseudomonadati</taxon>
        <taxon>Pseudomonadota</taxon>
        <taxon>Gammaproteobacteria</taxon>
        <taxon>Vibrionales</taxon>
        <taxon>Vibrionaceae</taxon>
        <taxon>Vibrio</taxon>
    </lineage>
</organism>
<protein>
    <submittedName>
        <fullName evidence="5">Transcriptional regulator LysR family</fullName>
    </submittedName>
</protein>
<dbReference type="OrthoDB" id="6988449at2"/>
<evidence type="ECO:0000256" key="2">
    <source>
        <dbReference type="ARBA" id="ARBA00023015"/>
    </source>
</evidence>
<proteinExistence type="inferred from homology"/>
<keyword evidence="3" id="KW-0804">Transcription</keyword>
<dbReference type="EMBL" id="BBMR01000002">
    <property type="protein sequence ID" value="GAL18412.1"/>
    <property type="molecule type" value="Genomic_DNA"/>
</dbReference>
<dbReference type="SUPFAM" id="SSF53850">
    <property type="entry name" value="Periplasmic binding protein-like II"/>
    <property type="match status" value="1"/>
</dbReference>
<comment type="similarity">
    <text evidence="1">Belongs to the LysR transcriptional regulatory family.</text>
</comment>
<keyword evidence="2" id="KW-0805">Transcription regulation</keyword>
<dbReference type="CDD" id="cd05466">
    <property type="entry name" value="PBP2_LTTR_substrate"/>
    <property type="match status" value="1"/>
</dbReference>
<sequence length="204" mass="22855">MESQIHIGVDELIPSELYEVPIERVTRDFPNVKVTLTRGTSKVLQQLLLDGDVDLAMAVTGEKLDYRLSVKGCDKVTFVLACSPDHPFADQEIVSDKEMYQNRQITCSAMNTNPQLASVFSFSPDIWSASSQEDVIRLVEQGMGWAIVPKAMADERSLLGGLTEFHSDMVNVEIAFPAELFWVSERKCGPIMTRLQQELSQQTK</sequence>
<dbReference type="Proteomes" id="UP000029228">
    <property type="component" value="Unassembled WGS sequence"/>
</dbReference>
<evidence type="ECO:0000313" key="6">
    <source>
        <dbReference type="Proteomes" id="UP000029228"/>
    </source>
</evidence>
<dbReference type="GO" id="GO:0006355">
    <property type="term" value="P:regulation of DNA-templated transcription"/>
    <property type="evidence" value="ECO:0007669"/>
    <property type="project" value="TreeGrafter"/>
</dbReference>
<evidence type="ECO:0000313" key="5">
    <source>
        <dbReference type="EMBL" id="GAL18412.1"/>
    </source>
</evidence>
<dbReference type="GO" id="GO:0000976">
    <property type="term" value="F:transcription cis-regulatory region binding"/>
    <property type="evidence" value="ECO:0007669"/>
    <property type="project" value="TreeGrafter"/>
</dbReference>
<evidence type="ECO:0000256" key="3">
    <source>
        <dbReference type="ARBA" id="ARBA00023163"/>
    </source>
</evidence>
<evidence type="ECO:0000256" key="1">
    <source>
        <dbReference type="ARBA" id="ARBA00009437"/>
    </source>
</evidence>
<dbReference type="PANTHER" id="PTHR30126">
    <property type="entry name" value="HTH-TYPE TRANSCRIPTIONAL REGULATOR"/>
    <property type="match status" value="1"/>
</dbReference>